<accession>A0ABX1UPE3</accession>
<dbReference type="RefSeq" id="WP_171535479.1">
    <property type="nucleotide sequence ID" value="NZ_JABERJ010000005.1"/>
</dbReference>
<keyword evidence="3" id="KW-1185">Reference proteome</keyword>
<comment type="caution">
    <text evidence="2">The sequence shown here is derived from an EMBL/GenBank/DDBJ whole genome shotgun (WGS) entry which is preliminary data.</text>
</comment>
<gene>
    <name evidence="2" type="ORF">HLH15_01070</name>
</gene>
<sequence>MSKKQFFPSLTALVLACAPSPVFANDQKIDALLQSLTTPQKKYVPSALDYKIDPKLLEKSYEVNWLIPPKFNFTATELKAAQSPVKVKMTVIASSGIIAKVEILKSTGSKVLDAKVIDAVMRAKLESIPMVDRNITYTLIHELEINKPL</sequence>
<evidence type="ECO:0000313" key="2">
    <source>
        <dbReference type="EMBL" id="NNH25093.1"/>
    </source>
</evidence>
<dbReference type="SUPFAM" id="SSF74653">
    <property type="entry name" value="TolA/TonB C-terminal domain"/>
    <property type="match status" value="1"/>
</dbReference>
<evidence type="ECO:0000313" key="3">
    <source>
        <dbReference type="Proteomes" id="UP000555322"/>
    </source>
</evidence>
<feature type="signal peptide" evidence="1">
    <location>
        <begin position="1"/>
        <end position="24"/>
    </location>
</feature>
<protein>
    <submittedName>
        <fullName evidence="2">Energy transducer TonB</fullName>
    </submittedName>
</protein>
<organism evidence="2 3">
    <name type="scientific">Acinetobacter terrestris</name>
    <dbReference type="NCBI Taxonomy" id="2529843"/>
    <lineage>
        <taxon>Bacteria</taxon>
        <taxon>Pseudomonadati</taxon>
        <taxon>Pseudomonadota</taxon>
        <taxon>Gammaproteobacteria</taxon>
        <taxon>Moraxellales</taxon>
        <taxon>Moraxellaceae</taxon>
        <taxon>Acinetobacter</taxon>
        <taxon>Acinetobacter Taxon 24</taxon>
    </lineage>
</organism>
<proteinExistence type="predicted"/>
<dbReference type="PROSITE" id="PS51257">
    <property type="entry name" value="PROKAR_LIPOPROTEIN"/>
    <property type="match status" value="1"/>
</dbReference>
<name>A0ABX1UPE3_9GAMM</name>
<feature type="chain" id="PRO_5047229782" evidence="1">
    <location>
        <begin position="25"/>
        <end position="149"/>
    </location>
</feature>
<evidence type="ECO:0000256" key="1">
    <source>
        <dbReference type="SAM" id="SignalP"/>
    </source>
</evidence>
<reference evidence="2 3" key="1">
    <citation type="submission" date="2020-04" db="EMBL/GenBank/DDBJ databases">
        <title>Acinetobacter Taxon 24.</title>
        <authorList>
            <person name="Nemec A."/>
            <person name="Radolfova-Krizova L."/>
            <person name="Higgins P.G."/>
            <person name="Spanelova P."/>
        </authorList>
    </citation>
    <scope>NUCLEOTIDE SEQUENCE [LARGE SCALE GENOMIC DNA]</scope>
    <source>
        <strain evidence="2 3">ANC 5084</strain>
    </source>
</reference>
<dbReference type="Gene3D" id="3.30.1150.10">
    <property type="match status" value="1"/>
</dbReference>
<dbReference type="Proteomes" id="UP000555322">
    <property type="component" value="Unassembled WGS sequence"/>
</dbReference>
<dbReference type="EMBL" id="JABERJ010000005">
    <property type="protein sequence ID" value="NNH25093.1"/>
    <property type="molecule type" value="Genomic_DNA"/>
</dbReference>
<keyword evidence="1" id="KW-0732">Signal</keyword>